<keyword evidence="2" id="KW-1133">Transmembrane helix</keyword>
<keyword evidence="4" id="KW-1185">Reference proteome</keyword>
<evidence type="ECO:0000313" key="4">
    <source>
        <dbReference type="Proteomes" id="UP001566132"/>
    </source>
</evidence>
<keyword evidence="2" id="KW-0472">Membrane</keyword>
<name>A0ABD1ELY2_HYPHA</name>
<reference evidence="3 4" key="1">
    <citation type="submission" date="2024-05" db="EMBL/GenBank/DDBJ databases">
        <title>Genetic variation in Jamaican populations of the coffee berry borer (Hypothenemus hampei).</title>
        <authorList>
            <person name="Errbii M."/>
            <person name="Myrie A."/>
        </authorList>
    </citation>
    <scope>NUCLEOTIDE SEQUENCE [LARGE SCALE GENOMIC DNA]</scope>
    <source>
        <strain evidence="3">JA-Hopewell-2020-01-JO</strain>
        <tissue evidence="3">Whole body</tissue>
    </source>
</reference>
<accession>A0ABD1ELY2</accession>
<keyword evidence="2" id="KW-0812">Transmembrane</keyword>
<sequence>MSTTLRYGADEFHSSFFSCSAIPALYTDGAKIIIFVVCRSKKKKLRWRTFYMISSHDETQPETLPTSAATSPSLPSSPPLSSIISVEGSLDGSVARLVDSRNQ</sequence>
<gene>
    <name evidence="3" type="ORF">ABEB36_008291</name>
</gene>
<evidence type="ECO:0000256" key="1">
    <source>
        <dbReference type="SAM" id="MobiDB-lite"/>
    </source>
</evidence>
<proteinExistence type="predicted"/>
<comment type="caution">
    <text evidence="3">The sequence shown here is derived from an EMBL/GenBank/DDBJ whole genome shotgun (WGS) entry which is preliminary data.</text>
</comment>
<dbReference type="Proteomes" id="UP001566132">
    <property type="component" value="Unassembled WGS sequence"/>
</dbReference>
<evidence type="ECO:0000313" key="3">
    <source>
        <dbReference type="EMBL" id="KAL1497304.1"/>
    </source>
</evidence>
<dbReference type="AlphaFoldDB" id="A0ABD1ELY2"/>
<feature type="transmembrane region" description="Helical" evidence="2">
    <location>
        <begin position="15"/>
        <end position="38"/>
    </location>
</feature>
<feature type="compositionally biased region" description="Low complexity" evidence="1">
    <location>
        <begin position="63"/>
        <end position="82"/>
    </location>
</feature>
<organism evidence="3 4">
    <name type="scientific">Hypothenemus hampei</name>
    <name type="common">Coffee berry borer</name>
    <dbReference type="NCBI Taxonomy" id="57062"/>
    <lineage>
        <taxon>Eukaryota</taxon>
        <taxon>Metazoa</taxon>
        <taxon>Ecdysozoa</taxon>
        <taxon>Arthropoda</taxon>
        <taxon>Hexapoda</taxon>
        <taxon>Insecta</taxon>
        <taxon>Pterygota</taxon>
        <taxon>Neoptera</taxon>
        <taxon>Endopterygota</taxon>
        <taxon>Coleoptera</taxon>
        <taxon>Polyphaga</taxon>
        <taxon>Cucujiformia</taxon>
        <taxon>Curculionidae</taxon>
        <taxon>Scolytinae</taxon>
        <taxon>Hypothenemus</taxon>
    </lineage>
</organism>
<protein>
    <submittedName>
        <fullName evidence="3">Uncharacterized protein</fullName>
    </submittedName>
</protein>
<feature type="region of interest" description="Disordered" evidence="1">
    <location>
        <begin position="58"/>
        <end position="82"/>
    </location>
</feature>
<evidence type="ECO:0000256" key="2">
    <source>
        <dbReference type="SAM" id="Phobius"/>
    </source>
</evidence>
<dbReference type="EMBL" id="JBDJPC010000006">
    <property type="protein sequence ID" value="KAL1497304.1"/>
    <property type="molecule type" value="Genomic_DNA"/>
</dbReference>